<dbReference type="InterPro" id="IPR018688">
    <property type="entry name" value="PpoB2-like"/>
</dbReference>
<dbReference type="AlphaFoldDB" id="A0AAW3MS29"/>
<sequence length="73" mass="7657">MFAPSTRARRRVGCCWALMLLMFVVGAGSLGWMLALAAAMAIEKNAAWGRRVTAPLGFALLGGAELIAAGHLL</sequence>
<dbReference type="EMBL" id="LPBJ01000106">
    <property type="protein sequence ID" value="KVP86961.1"/>
    <property type="molecule type" value="Genomic_DNA"/>
</dbReference>
<reference evidence="2 3" key="1">
    <citation type="submission" date="2015-11" db="EMBL/GenBank/DDBJ databases">
        <title>Expanding the genomic diversity of Burkholderia species for the development of highly accurate diagnostics.</title>
        <authorList>
            <person name="Sahl J."/>
            <person name="Keim P."/>
            <person name="Wagner D."/>
        </authorList>
    </citation>
    <scope>NUCLEOTIDE SEQUENCE [LARGE SCALE GENOMIC DNA]</scope>
    <source>
        <strain evidence="2 3">MSMB1808WGS</strain>
    </source>
</reference>
<keyword evidence="1" id="KW-1133">Transmembrane helix</keyword>
<accession>A0AAW3MS29</accession>
<keyword evidence="3" id="KW-1185">Reference proteome</keyword>
<evidence type="ECO:0000313" key="2">
    <source>
        <dbReference type="EMBL" id="KVP86961.1"/>
    </source>
</evidence>
<feature type="transmembrane region" description="Helical" evidence="1">
    <location>
        <begin position="12"/>
        <end position="42"/>
    </location>
</feature>
<keyword evidence="1" id="KW-0812">Transmembrane</keyword>
<evidence type="ECO:0008006" key="4">
    <source>
        <dbReference type="Google" id="ProtNLM"/>
    </source>
</evidence>
<comment type="caution">
    <text evidence="2">The sequence shown here is derived from an EMBL/GenBank/DDBJ whole genome shotgun (WGS) entry which is preliminary data.</text>
</comment>
<evidence type="ECO:0000256" key="1">
    <source>
        <dbReference type="SAM" id="Phobius"/>
    </source>
</evidence>
<keyword evidence="1" id="KW-0472">Membrane</keyword>
<dbReference type="Proteomes" id="UP000056453">
    <property type="component" value="Unassembled WGS sequence"/>
</dbReference>
<dbReference type="Pfam" id="PF09948">
    <property type="entry name" value="PpoB2"/>
    <property type="match status" value="1"/>
</dbReference>
<proteinExistence type="predicted"/>
<protein>
    <recommendedName>
        <fullName evidence="4">DUF2182 domain-containing protein</fullName>
    </recommendedName>
</protein>
<gene>
    <name evidence="2" type="ORF">WJ96_21235</name>
</gene>
<name>A0AAW3MS29_9BURK</name>
<organism evidence="2 3">
    <name type="scientific">Burkholderia ubonensis</name>
    <dbReference type="NCBI Taxonomy" id="101571"/>
    <lineage>
        <taxon>Bacteria</taxon>
        <taxon>Pseudomonadati</taxon>
        <taxon>Pseudomonadota</taxon>
        <taxon>Betaproteobacteria</taxon>
        <taxon>Burkholderiales</taxon>
        <taxon>Burkholderiaceae</taxon>
        <taxon>Burkholderia</taxon>
        <taxon>Burkholderia cepacia complex</taxon>
    </lineage>
</organism>
<evidence type="ECO:0000313" key="3">
    <source>
        <dbReference type="Proteomes" id="UP000056453"/>
    </source>
</evidence>